<gene>
    <name evidence="1" type="ORF">Tco_1054847</name>
</gene>
<evidence type="ECO:0000313" key="1">
    <source>
        <dbReference type="EMBL" id="GJT80505.1"/>
    </source>
</evidence>
<accession>A0ABQ5GZF5</accession>
<organism evidence="1 2">
    <name type="scientific">Tanacetum coccineum</name>
    <dbReference type="NCBI Taxonomy" id="301880"/>
    <lineage>
        <taxon>Eukaryota</taxon>
        <taxon>Viridiplantae</taxon>
        <taxon>Streptophyta</taxon>
        <taxon>Embryophyta</taxon>
        <taxon>Tracheophyta</taxon>
        <taxon>Spermatophyta</taxon>
        <taxon>Magnoliopsida</taxon>
        <taxon>eudicotyledons</taxon>
        <taxon>Gunneridae</taxon>
        <taxon>Pentapetalae</taxon>
        <taxon>asterids</taxon>
        <taxon>campanulids</taxon>
        <taxon>Asterales</taxon>
        <taxon>Asteraceae</taxon>
        <taxon>Asteroideae</taxon>
        <taxon>Anthemideae</taxon>
        <taxon>Anthemidinae</taxon>
        <taxon>Tanacetum</taxon>
    </lineage>
</organism>
<keyword evidence="2" id="KW-1185">Reference proteome</keyword>
<sequence>MMDSWKKYTLGCKQKRQPQKENLSLLWIVAREKKLRKGDRGKAPEGRTNKDETGRIAKWAIKLGESEIEFKPKNPIKAQFLADFLVETQEEDEETDFLSQEEKKKRYGLKAIY</sequence>
<proteinExistence type="predicted"/>
<reference evidence="1" key="1">
    <citation type="journal article" date="2022" name="Int. J. Mol. Sci.">
        <title>Draft Genome of Tanacetum Coccineum: Genomic Comparison of Closely Related Tanacetum-Family Plants.</title>
        <authorList>
            <person name="Yamashiro T."/>
            <person name="Shiraishi A."/>
            <person name="Nakayama K."/>
            <person name="Satake H."/>
        </authorList>
    </citation>
    <scope>NUCLEOTIDE SEQUENCE</scope>
</reference>
<dbReference type="EMBL" id="BQNB010018998">
    <property type="protein sequence ID" value="GJT80505.1"/>
    <property type="molecule type" value="Genomic_DNA"/>
</dbReference>
<name>A0ABQ5GZF5_9ASTR</name>
<comment type="caution">
    <text evidence="1">The sequence shown here is derived from an EMBL/GenBank/DDBJ whole genome shotgun (WGS) entry which is preliminary data.</text>
</comment>
<evidence type="ECO:0000313" key="2">
    <source>
        <dbReference type="Proteomes" id="UP001151760"/>
    </source>
</evidence>
<dbReference type="Proteomes" id="UP001151760">
    <property type="component" value="Unassembled WGS sequence"/>
</dbReference>
<protein>
    <submittedName>
        <fullName evidence="1">Uncharacterized protein</fullName>
    </submittedName>
</protein>
<reference evidence="1" key="2">
    <citation type="submission" date="2022-01" db="EMBL/GenBank/DDBJ databases">
        <authorList>
            <person name="Yamashiro T."/>
            <person name="Shiraishi A."/>
            <person name="Satake H."/>
            <person name="Nakayama K."/>
        </authorList>
    </citation>
    <scope>NUCLEOTIDE SEQUENCE</scope>
</reference>